<dbReference type="AlphaFoldDB" id="A0A9D1RFB8"/>
<accession>A0A9D1RFB8</accession>
<organism evidence="1 2">
    <name type="scientific">Candidatus Eubacterium faecipullorum</name>
    <dbReference type="NCBI Taxonomy" id="2838571"/>
    <lineage>
        <taxon>Bacteria</taxon>
        <taxon>Bacillati</taxon>
        <taxon>Bacillota</taxon>
        <taxon>Clostridia</taxon>
        <taxon>Eubacteriales</taxon>
        <taxon>Eubacteriaceae</taxon>
        <taxon>Eubacterium</taxon>
    </lineage>
</organism>
<protein>
    <submittedName>
        <fullName evidence="1">Uncharacterized protein</fullName>
    </submittedName>
</protein>
<reference evidence="1" key="1">
    <citation type="journal article" date="2021" name="PeerJ">
        <title>Extensive microbial diversity within the chicken gut microbiome revealed by metagenomics and culture.</title>
        <authorList>
            <person name="Gilroy R."/>
            <person name="Ravi A."/>
            <person name="Getino M."/>
            <person name="Pursley I."/>
            <person name="Horton D.L."/>
            <person name="Alikhan N.F."/>
            <person name="Baker D."/>
            <person name="Gharbi K."/>
            <person name="Hall N."/>
            <person name="Watson M."/>
            <person name="Adriaenssens E.M."/>
            <person name="Foster-Nyarko E."/>
            <person name="Jarju S."/>
            <person name="Secka A."/>
            <person name="Antonio M."/>
            <person name="Oren A."/>
            <person name="Chaudhuri R.R."/>
            <person name="La Ragione R."/>
            <person name="Hildebrand F."/>
            <person name="Pallen M.J."/>
        </authorList>
    </citation>
    <scope>NUCLEOTIDE SEQUENCE</scope>
    <source>
        <strain evidence="1">421</strain>
    </source>
</reference>
<sequence>MNNDVYVRLFSLFETADLAGEGGSTERAEMRAYAACISLLQAAAEDALREALAETMGEKGILMYCALLNIRPCETQQETKEKIISALSKGFYMQSTDEFEDAENSVPGYSITHSLSGKEVTVSPVSTETLAALSTLVNEYYPAFYIPNLTGNGLDFDELEAFGYRWYELDALHLPFYIWEGLGAQ</sequence>
<reference evidence="1" key="2">
    <citation type="submission" date="2021-04" db="EMBL/GenBank/DDBJ databases">
        <authorList>
            <person name="Gilroy R."/>
        </authorList>
    </citation>
    <scope>NUCLEOTIDE SEQUENCE</scope>
    <source>
        <strain evidence="1">421</strain>
    </source>
</reference>
<evidence type="ECO:0000313" key="1">
    <source>
        <dbReference type="EMBL" id="HIW85612.1"/>
    </source>
</evidence>
<dbReference type="EMBL" id="DXGE01000016">
    <property type="protein sequence ID" value="HIW85612.1"/>
    <property type="molecule type" value="Genomic_DNA"/>
</dbReference>
<dbReference type="Proteomes" id="UP000824205">
    <property type="component" value="Unassembled WGS sequence"/>
</dbReference>
<gene>
    <name evidence="1" type="ORF">IAA48_03865</name>
</gene>
<name>A0A9D1RFB8_9FIRM</name>
<proteinExistence type="predicted"/>
<evidence type="ECO:0000313" key="2">
    <source>
        <dbReference type="Proteomes" id="UP000824205"/>
    </source>
</evidence>
<comment type="caution">
    <text evidence="1">The sequence shown here is derived from an EMBL/GenBank/DDBJ whole genome shotgun (WGS) entry which is preliminary data.</text>
</comment>